<keyword evidence="1" id="KW-0812">Transmembrane</keyword>
<evidence type="ECO:0000313" key="2">
    <source>
        <dbReference type="EMBL" id="XDI03895.1"/>
    </source>
</evidence>
<evidence type="ECO:0008006" key="3">
    <source>
        <dbReference type="Google" id="ProtNLM"/>
    </source>
</evidence>
<feature type="transmembrane region" description="Helical" evidence="1">
    <location>
        <begin position="40"/>
        <end position="60"/>
    </location>
</feature>
<dbReference type="AlphaFoldDB" id="A0AB39BBN0"/>
<accession>A0AB39BBN0</accession>
<keyword evidence="1" id="KW-1133">Transmembrane helix</keyword>
<name>A0AB39BBN0_9MICO</name>
<proteinExistence type="predicted"/>
<keyword evidence="1" id="KW-0472">Membrane</keyword>
<organism evidence="2">
    <name type="scientific">Herbiconiux sp. A18JL235</name>
    <dbReference type="NCBI Taxonomy" id="3152363"/>
    <lineage>
        <taxon>Bacteria</taxon>
        <taxon>Bacillati</taxon>
        <taxon>Actinomycetota</taxon>
        <taxon>Actinomycetes</taxon>
        <taxon>Micrococcales</taxon>
        <taxon>Microbacteriaceae</taxon>
        <taxon>Herbiconiux</taxon>
    </lineage>
</organism>
<dbReference type="RefSeq" id="WP_368496314.1">
    <property type="nucleotide sequence ID" value="NZ_CP162511.1"/>
</dbReference>
<evidence type="ECO:0000256" key="1">
    <source>
        <dbReference type="SAM" id="Phobius"/>
    </source>
</evidence>
<feature type="transmembrane region" description="Helical" evidence="1">
    <location>
        <begin position="7"/>
        <end position="28"/>
    </location>
</feature>
<dbReference type="EMBL" id="CP162511">
    <property type="protein sequence ID" value="XDI03895.1"/>
    <property type="molecule type" value="Genomic_DNA"/>
</dbReference>
<gene>
    <name evidence="2" type="ORF">ABFY20_11090</name>
</gene>
<sequence>MSLARAYFAVQALCGAAWWAAVLTVPWVREATLGILDPVAVAALDVPLFVIASMIAATPLRLA</sequence>
<protein>
    <recommendedName>
        <fullName evidence="3">MFS transporter</fullName>
    </recommendedName>
</protein>
<reference evidence="2" key="1">
    <citation type="submission" date="2024-05" db="EMBL/GenBank/DDBJ databases">
        <title>Herbiconiux sp. A18JL235.</title>
        <authorList>
            <person name="Zhang G."/>
        </authorList>
    </citation>
    <scope>NUCLEOTIDE SEQUENCE</scope>
    <source>
        <strain evidence="2">A18JL235</strain>
    </source>
</reference>